<dbReference type="EMBL" id="JBFXLT010000041">
    <property type="protein sequence ID" value="KAL2813299.1"/>
    <property type="molecule type" value="Genomic_DNA"/>
</dbReference>
<dbReference type="Pfam" id="PF04616">
    <property type="entry name" value="Glyco_hydro_43"/>
    <property type="match status" value="1"/>
</dbReference>
<dbReference type="InterPro" id="IPR016840">
    <property type="entry name" value="Glyco_hydro_43_endo_a_Ara-ase"/>
</dbReference>
<protein>
    <recommendedName>
        <fullName evidence="5 15">Arabinan endo-1,5-alpha-L-arabinosidase</fullName>
        <ecNumber evidence="5 15">3.2.1.99</ecNumber>
    </recommendedName>
</protein>
<evidence type="ECO:0000313" key="17">
    <source>
        <dbReference type="EMBL" id="KAL2813299.1"/>
    </source>
</evidence>
<keyword evidence="10" id="KW-0325">Glycoprotein</keyword>
<reference evidence="17 18" key="1">
    <citation type="submission" date="2024-07" db="EMBL/GenBank/DDBJ databases">
        <title>Section-level genome sequencing and comparative genomics of Aspergillus sections Usti and Cavernicolus.</title>
        <authorList>
            <consortium name="Lawrence Berkeley National Laboratory"/>
            <person name="Nybo J.L."/>
            <person name="Vesth T.C."/>
            <person name="Theobald S."/>
            <person name="Frisvad J.C."/>
            <person name="Larsen T.O."/>
            <person name="Kjaerboelling I."/>
            <person name="Rothschild-Mancinelli K."/>
            <person name="Lyhne E.K."/>
            <person name="Kogle M.E."/>
            <person name="Barry K."/>
            <person name="Clum A."/>
            <person name="Na H."/>
            <person name="Ledsgaard L."/>
            <person name="Lin J."/>
            <person name="Lipzen A."/>
            <person name="Kuo A."/>
            <person name="Riley R."/>
            <person name="Mondo S."/>
            <person name="Labutti K."/>
            <person name="Haridas S."/>
            <person name="Pangalinan J."/>
            <person name="Salamov A.A."/>
            <person name="Simmons B.A."/>
            <person name="Magnuson J.K."/>
            <person name="Chen J."/>
            <person name="Drula E."/>
            <person name="Henrissat B."/>
            <person name="Wiebenga A."/>
            <person name="Lubbers R.J."/>
            <person name="Gomes A.C."/>
            <person name="Makela M.R."/>
            <person name="Stajich J."/>
            <person name="Grigoriev I.V."/>
            <person name="Mortensen U.H."/>
            <person name="De Vries R.P."/>
            <person name="Baker S.E."/>
            <person name="Andersen M.R."/>
        </authorList>
    </citation>
    <scope>NUCLEOTIDE SEQUENCE [LARGE SCALE GENOMIC DNA]</scope>
    <source>
        <strain evidence="17 18">CBS 588.65</strain>
    </source>
</reference>
<comment type="caution">
    <text evidence="17">The sequence shown here is derived from an EMBL/GenBank/DDBJ whole genome shotgun (WGS) entry which is preliminary data.</text>
</comment>
<keyword evidence="18" id="KW-1185">Reference proteome</keyword>
<evidence type="ECO:0000256" key="16">
    <source>
        <dbReference type="SAM" id="SignalP"/>
    </source>
</evidence>
<dbReference type="CDD" id="cd18831">
    <property type="entry name" value="GH43_AnAbnA-like"/>
    <property type="match status" value="1"/>
</dbReference>
<keyword evidence="6" id="KW-0964">Secreted</keyword>
<evidence type="ECO:0000313" key="18">
    <source>
        <dbReference type="Proteomes" id="UP001610334"/>
    </source>
</evidence>
<comment type="pathway">
    <text evidence="3 15">Glycan metabolism; L-arabinan degradation.</text>
</comment>
<keyword evidence="7" id="KW-0858">Xylan degradation</keyword>
<evidence type="ECO:0000256" key="13">
    <source>
        <dbReference type="ARBA" id="ARBA00023326"/>
    </source>
</evidence>
<dbReference type="InterPro" id="IPR050727">
    <property type="entry name" value="GH43_arabinanases"/>
</dbReference>
<evidence type="ECO:0000256" key="9">
    <source>
        <dbReference type="ARBA" id="ARBA00022801"/>
    </source>
</evidence>
<dbReference type="InterPro" id="IPR023296">
    <property type="entry name" value="Glyco_hydro_beta-prop_sf"/>
</dbReference>
<dbReference type="EC" id="3.2.1.99" evidence="5 15"/>
<dbReference type="InterPro" id="IPR006710">
    <property type="entry name" value="Glyco_hydro_43"/>
</dbReference>
<evidence type="ECO:0000256" key="3">
    <source>
        <dbReference type="ARBA" id="ARBA00004834"/>
    </source>
</evidence>
<evidence type="ECO:0000256" key="10">
    <source>
        <dbReference type="ARBA" id="ARBA00023180"/>
    </source>
</evidence>
<comment type="subcellular location">
    <subcellularLocation>
        <location evidence="2">Secreted</location>
    </subcellularLocation>
</comment>
<evidence type="ECO:0000256" key="14">
    <source>
        <dbReference type="ARBA" id="ARBA00025221"/>
    </source>
</evidence>
<proteinExistence type="inferred from homology"/>
<dbReference type="PANTHER" id="PTHR43301">
    <property type="entry name" value="ARABINAN ENDO-1,5-ALPHA-L-ARABINOSIDASE"/>
    <property type="match status" value="1"/>
</dbReference>
<accession>A0ABR4HDQ5</accession>
<dbReference type="Gene3D" id="2.115.10.20">
    <property type="entry name" value="Glycosyl hydrolase domain, family 43"/>
    <property type="match status" value="1"/>
</dbReference>
<dbReference type="Proteomes" id="UP001610334">
    <property type="component" value="Unassembled WGS sequence"/>
</dbReference>
<evidence type="ECO:0000256" key="5">
    <source>
        <dbReference type="ARBA" id="ARBA00012586"/>
    </source>
</evidence>
<evidence type="ECO:0000256" key="6">
    <source>
        <dbReference type="ARBA" id="ARBA00022525"/>
    </source>
</evidence>
<keyword evidence="8 16" id="KW-0732">Signal</keyword>
<evidence type="ECO:0000256" key="7">
    <source>
        <dbReference type="ARBA" id="ARBA00022651"/>
    </source>
</evidence>
<evidence type="ECO:0000256" key="8">
    <source>
        <dbReference type="ARBA" id="ARBA00022729"/>
    </source>
</evidence>
<evidence type="ECO:0000256" key="15">
    <source>
        <dbReference type="PIRNR" id="PIRNR026534"/>
    </source>
</evidence>
<gene>
    <name evidence="17" type="ORF">BJX63DRAFT_432114</name>
</gene>
<organism evidence="17 18">
    <name type="scientific">Aspergillus granulosus</name>
    <dbReference type="NCBI Taxonomy" id="176169"/>
    <lineage>
        <taxon>Eukaryota</taxon>
        <taxon>Fungi</taxon>
        <taxon>Dikarya</taxon>
        <taxon>Ascomycota</taxon>
        <taxon>Pezizomycotina</taxon>
        <taxon>Eurotiomycetes</taxon>
        <taxon>Eurotiomycetidae</taxon>
        <taxon>Eurotiales</taxon>
        <taxon>Aspergillaceae</taxon>
        <taxon>Aspergillus</taxon>
        <taxon>Aspergillus subgen. Nidulantes</taxon>
    </lineage>
</organism>
<evidence type="ECO:0000256" key="12">
    <source>
        <dbReference type="ARBA" id="ARBA00023295"/>
    </source>
</evidence>
<feature type="signal peptide" evidence="16">
    <location>
        <begin position="1"/>
        <end position="19"/>
    </location>
</feature>
<keyword evidence="11" id="KW-0119">Carbohydrate metabolism</keyword>
<sequence>MTALLLPLVLLSLAFSARARPPDLGVVNDTNAFRGESLYPASSSIAVPSSSSAVYLAPSALKTAGAALPPTHGTDLHIHDPSIIYDASTASFYSYSVGLHMVIHQASSLDGPWNELGSLLPADSVISKGDRKAPWAPSTIEIGGRFYCYYAVSNAGCRDSAIGVASSDSPGPGDWTDHGLIIQSGKGDGADRYPFDQSNAIDPSVFVDADGSVYLTFGSFWTGIWQVRLAADLLSVGENMDAKHLAAEPGAIFPARKNANGICGDPTGGHPIEGGFLSYHAGWYYLWVSWGRCCEFKDEKMRTNGKEYRIKVGRSASARGPFVDKQGKDLVDGGGEIVYASNGDVFAPGGQGILTDGTGDILYYHYLNTTISYDFWEARLGYNRLEYVDGWPVAV</sequence>
<keyword evidence="9 15" id="KW-0378">Hydrolase</keyword>
<feature type="chain" id="PRO_5045280958" description="Arabinan endo-1,5-alpha-L-arabinosidase" evidence="16">
    <location>
        <begin position="20"/>
        <end position="395"/>
    </location>
</feature>
<dbReference type="PIRSF" id="PIRSF026534">
    <property type="entry name" value="Endo_alpha-L-arabinosidase"/>
    <property type="match status" value="1"/>
</dbReference>
<comment type="similarity">
    <text evidence="4 15">Belongs to the glycosyl hydrolase 43 family.</text>
</comment>
<name>A0ABR4HDQ5_9EURO</name>
<dbReference type="SUPFAM" id="SSF75005">
    <property type="entry name" value="Arabinanase/levansucrase/invertase"/>
    <property type="match status" value="1"/>
</dbReference>
<keyword evidence="13" id="KW-0624">Polysaccharide degradation</keyword>
<comment type="function">
    <text evidence="14">Endo-1,5-alpha-L-arabinanase involved in degradation of pectin. Its preferred substrate is linear 1,5-alpha-L-arabinan.</text>
</comment>
<evidence type="ECO:0000256" key="1">
    <source>
        <dbReference type="ARBA" id="ARBA00000375"/>
    </source>
</evidence>
<evidence type="ECO:0000256" key="4">
    <source>
        <dbReference type="ARBA" id="ARBA00009865"/>
    </source>
</evidence>
<dbReference type="PANTHER" id="PTHR43301:SF4">
    <property type="entry name" value="ARABINAN ENDO-1,5-ALPHA-L-ARABINOSIDASE B"/>
    <property type="match status" value="1"/>
</dbReference>
<evidence type="ECO:0000256" key="2">
    <source>
        <dbReference type="ARBA" id="ARBA00004613"/>
    </source>
</evidence>
<comment type="catalytic activity">
    <reaction evidence="1 15">
        <text>Endohydrolysis of (1-&gt;5)-alpha-arabinofuranosidic linkages in (1-&gt;5)-arabinans.</text>
        <dbReference type="EC" id="3.2.1.99"/>
    </reaction>
</comment>
<keyword evidence="12 15" id="KW-0326">Glycosidase</keyword>
<evidence type="ECO:0000256" key="11">
    <source>
        <dbReference type="ARBA" id="ARBA00023277"/>
    </source>
</evidence>